<keyword evidence="3" id="KW-1185">Reference proteome</keyword>
<dbReference type="OMA" id="MVICTRP"/>
<sequence length="474" mass="52638">MPAEKTRLRTARAILEQMGEQVASCPLGQILFRGADRLLWTVETSLQWFVESEEPHNNESSLDEMPRSQPVRPLPWALFLPLLMWLRLVNFGVKMVASLRGTVPPHPLQVVHFLRVRRRRLRALKYQGLQNFCSWQLAENRNKQAANQCVVLKVLSVGPLGTLLAFTGLGRVLSALRDVTSAQLVCERYKQCWCCLLQTGNMKAVAEESESSDDMEDMLQKINRICNNYTSDDDPDYEPHEEEEDSDDSLSSEDNENKMTECKAIAVSEDTAADANSQTTANTDLKHKTIVPFLESNMLVISSQDKNQSNDANHHSIVTTFNAADQANAETPHSIMKAAEAKTTNDVPARDQNEEVDDSSSTLSLDSAEGYSESMSQAFYSSVSSCCVTPELQATGPIMTQTSETPESVETHPMPRKAEASPMKSLDSLVSLLASEKNSDGSSISGPNMCLKDLEEDTKESSTFSKIFQIKRKS</sequence>
<proteinExistence type="predicted"/>
<gene>
    <name evidence="2" type="ORF">L798_03029</name>
</gene>
<dbReference type="InterPro" id="IPR032150">
    <property type="entry name" value="DUF4820"/>
</dbReference>
<dbReference type="OrthoDB" id="7398970at2759"/>
<dbReference type="InParanoid" id="A0A067RDQ6"/>
<dbReference type="EMBL" id="KK852527">
    <property type="protein sequence ID" value="KDR22006.1"/>
    <property type="molecule type" value="Genomic_DNA"/>
</dbReference>
<reference evidence="2 3" key="1">
    <citation type="journal article" date="2014" name="Nat. Commun.">
        <title>Molecular traces of alternative social organization in a termite genome.</title>
        <authorList>
            <person name="Terrapon N."/>
            <person name="Li C."/>
            <person name="Robertson H.M."/>
            <person name="Ji L."/>
            <person name="Meng X."/>
            <person name="Booth W."/>
            <person name="Chen Z."/>
            <person name="Childers C.P."/>
            <person name="Glastad K.M."/>
            <person name="Gokhale K."/>
            <person name="Gowin J."/>
            <person name="Gronenberg W."/>
            <person name="Hermansen R.A."/>
            <person name="Hu H."/>
            <person name="Hunt B.G."/>
            <person name="Huylmans A.K."/>
            <person name="Khalil S.M."/>
            <person name="Mitchell R.D."/>
            <person name="Munoz-Torres M.C."/>
            <person name="Mustard J.A."/>
            <person name="Pan H."/>
            <person name="Reese J.T."/>
            <person name="Scharf M.E."/>
            <person name="Sun F."/>
            <person name="Vogel H."/>
            <person name="Xiao J."/>
            <person name="Yang W."/>
            <person name="Yang Z."/>
            <person name="Yang Z."/>
            <person name="Zhou J."/>
            <person name="Zhu J."/>
            <person name="Brent C.S."/>
            <person name="Elsik C.G."/>
            <person name="Goodisman M.A."/>
            <person name="Liberles D.A."/>
            <person name="Roe R.M."/>
            <person name="Vargo E.L."/>
            <person name="Vilcinskas A."/>
            <person name="Wang J."/>
            <person name="Bornberg-Bauer E."/>
            <person name="Korb J."/>
            <person name="Zhang G."/>
            <person name="Liebig J."/>
        </authorList>
    </citation>
    <scope>NUCLEOTIDE SEQUENCE [LARGE SCALE GENOMIC DNA]</scope>
    <source>
        <tissue evidence="2">Whole organism</tissue>
    </source>
</reference>
<protein>
    <submittedName>
        <fullName evidence="2">Uncharacterized protein</fullName>
    </submittedName>
</protein>
<accession>A0A067RDQ6</accession>
<dbReference type="AlphaFoldDB" id="A0A067RDQ6"/>
<feature type="compositionally biased region" description="Acidic residues" evidence="1">
    <location>
        <begin position="231"/>
        <end position="254"/>
    </location>
</feature>
<evidence type="ECO:0000313" key="3">
    <source>
        <dbReference type="Proteomes" id="UP000027135"/>
    </source>
</evidence>
<organism evidence="2 3">
    <name type="scientific">Zootermopsis nevadensis</name>
    <name type="common">Dampwood termite</name>
    <dbReference type="NCBI Taxonomy" id="136037"/>
    <lineage>
        <taxon>Eukaryota</taxon>
        <taxon>Metazoa</taxon>
        <taxon>Ecdysozoa</taxon>
        <taxon>Arthropoda</taxon>
        <taxon>Hexapoda</taxon>
        <taxon>Insecta</taxon>
        <taxon>Pterygota</taxon>
        <taxon>Neoptera</taxon>
        <taxon>Polyneoptera</taxon>
        <taxon>Dictyoptera</taxon>
        <taxon>Blattodea</taxon>
        <taxon>Blattoidea</taxon>
        <taxon>Termitoidae</taxon>
        <taxon>Termopsidae</taxon>
        <taxon>Zootermopsis</taxon>
    </lineage>
</organism>
<dbReference type="Pfam" id="PF16091">
    <property type="entry name" value="DUF4820"/>
    <property type="match status" value="1"/>
</dbReference>
<name>A0A067RDQ6_ZOONE</name>
<dbReference type="eggNOG" id="ENOG502S7E4">
    <property type="taxonomic scope" value="Eukaryota"/>
</dbReference>
<feature type="region of interest" description="Disordered" evidence="1">
    <location>
        <begin position="341"/>
        <end position="368"/>
    </location>
</feature>
<feature type="region of interest" description="Disordered" evidence="1">
    <location>
        <begin position="402"/>
        <end position="422"/>
    </location>
</feature>
<dbReference type="Proteomes" id="UP000027135">
    <property type="component" value="Unassembled WGS sequence"/>
</dbReference>
<evidence type="ECO:0000313" key="2">
    <source>
        <dbReference type="EMBL" id="KDR22006.1"/>
    </source>
</evidence>
<feature type="region of interest" description="Disordered" evidence="1">
    <location>
        <begin position="230"/>
        <end position="257"/>
    </location>
</feature>
<evidence type="ECO:0000256" key="1">
    <source>
        <dbReference type="SAM" id="MobiDB-lite"/>
    </source>
</evidence>